<dbReference type="InterPro" id="IPR042289">
    <property type="entry name" value="COA6"/>
</dbReference>
<dbReference type="Gene3D" id="3.40.50.11980">
    <property type="match status" value="1"/>
</dbReference>
<reference evidence="4 6" key="2">
    <citation type="submission" date="2018-11" db="EMBL/GenBank/DDBJ databases">
        <authorList>
            <consortium name="Pathogen Informatics"/>
        </authorList>
    </citation>
    <scope>NUCLEOTIDE SEQUENCE [LARGE SCALE GENOMIC DNA]</scope>
</reference>
<accession>A0A0N4UGB7</accession>
<evidence type="ECO:0000313" key="4">
    <source>
        <dbReference type="EMBL" id="VDN59666.1"/>
    </source>
</evidence>
<evidence type="ECO:0000256" key="3">
    <source>
        <dbReference type="ARBA" id="ARBA00023157"/>
    </source>
</evidence>
<evidence type="ECO:0000256" key="1">
    <source>
        <dbReference type="ARBA" id="ARBA00004173"/>
    </source>
</evidence>
<dbReference type="AlphaFoldDB" id="A0A0N4UGB7"/>
<organism evidence="5 7">
    <name type="scientific">Dracunculus medinensis</name>
    <name type="common">Guinea worm</name>
    <dbReference type="NCBI Taxonomy" id="318479"/>
    <lineage>
        <taxon>Eukaryota</taxon>
        <taxon>Metazoa</taxon>
        <taxon>Ecdysozoa</taxon>
        <taxon>Nematoda</taxon>
        <taxon>Chromadorea</taxon>
        <taxon>Rhabditida</taxon>
        <taxon>Spirurina</taxon>
        <taxon>Dracunculoidea</taxon>
        <taxon>Dracunculidae</taxon>
        <taxon>Dracunculus</taxon>
    </lineage>
</organism>
<dbReference type="Gene3D" id="1.10.10.140">
    <property type="entry name" value="Cytochrome c oxidase, subunit VIb"/>
    <property type="match status" value="1"/>
</dbReference>
<dbReference type="GO" id="GO:0042775">
    <property type="term" value="P:mitochondrial ATP synthesis coupled electron transport"/>
    <property type="evidence" value="ECO:0007669"/>
    <property type="project" value="TreeGrafter"/>
</dbReference>
<evidence type="ECO:0000256" key="2">
    <source>
        <dbReference type="ARBA" id="ARBA00023128"/>
    </source>
</evidence>
<dbReference type="Proteomes" id="UP000274756">
    <property type="component" value="Unassembled WGS sequence"/>
</dbReference>
<gene>
    <name evidence="4" type="ORF">DME_LOCUS9639</name>
</gene>
<reference evidence="7" key="1">
    <citation type="submission" date="2016-04" db="UniProtKB">
        <authorList>
            <consortium name="WormBaseParasite"/>
        </authorList>
    </citation>
    <scope>IDENTIFICATION</scope>
</reference>
<evidence type="ECO:0000313" key="7">
    <source>
        <dbReference type="WBParaSite" id="DME_0000652801-mRNA-1"/>
    </source>
</evidence>
<dbReference type="GO" id="GO:0008535">
    <property type="term" value="P:respiratory chain complex IV assembly"/>
    <property type="evidence" value="ECO:0007669"/>
    <property type="project" value="InterPro"/>
</dbReference>
<dbReference type="EMBL" id="UYYG01001187">
    <property type="protein sequence ID" value="VDN59666.1"/>
    <property type="molecule type" value="Genomic_DNA"/>
</dbReference>
<keyword evidence="3" id="KW-1015">Disulfide bond</keyword>
<proteinExistence type="predicted"/>
<sequence>MSKTFSALKSDRKICGESRDKYFDCIDVRGEENCVKEKKVFEESCPTSWTLLAPSNLFCGIINSHSTPSIMNKDLVPSIFAKLQISHEDSLRFVDVEYYRQTTKFADDKRALLTFCEKKFWRSARTYMQVLIKDNVSYPLSLLAMCLTLTHIYLSRVNVPEDENIFSFLVDKIGNVGPLKLAASLFLQCCHPLSSFPRRFINDGNIKFFEDLLSTKPDLILVDSPLLLDIMANESSKMPILAEIILDHLVLQKRPLIAEERTAFITILRESKMWNLKKTKMTTDKFCSVCGNCLPAAKISNEEREILLDDVKKYIKANITSHILCSPAEYNAFIKHVNTILKLHFAPCAILEAGKNDYYDYSLNFSMFSLTLENGRSLVVDYLNSIYSANNPEKLLLRLNDDFTTIFLISRDGPASRSIKWVRKLGISIFLCDFRSQDDLFILLASLMLDGYFLTNDKFLDHRLKISPSCRILFDKWIRYRGVRIIKSKNTYTVSLLIMPGLHTYCMYHRARDIMRGERGRHVKKPDPFTMESFGDIFTGGFPAAARVFDIMTDLLSSN</sequence>
<evidence type="ECO:0000313" key="5">
    <source>
        <dbReference type="Proteomes" id="UP000038040"/>
    </source>
</evidence>
<protein>
    <submittedName>
        <fullName evidence="7">PRORP domain-containing protein</fullName>
    </submittedName>
</protein>
<dbReference type="Pfam" id="PF02297">
    <property type="entry name" value="COX6B"/>
    <property type="match status" value="1"/>
</dbReference>
<dbReference type="PANTHER" id="PTHR46690:SF1">
    <property type="entry name" value="CYTOCHROME C OXIDASE ASSEMBLY FACTOR 6 HOMOLOG"/>
    <property type="match status" value="1"/>
</dbReference>
<dbReference type="GO" id="GO:0005739">
    <property type="term" value="C:mitochondrion"/>
    <property type="evidence" value="ECO:0007669"/>
    <property type="project" value="UniProtKB-SubCell"/>
</dbReference>
<dbReference type="Proteomes" id="UP000038040">
    <property type="component" value="Unplaced"/>
</dbReference>
<dbReference type="SUPFAM" id="SSF47694">
    <property type="entry name" value="Cytochrome c oxidase subunit h"/>
    <property type="match status" value="1"/>
</dbReference>
<dbReference type="InterPro" id="IPR048280">
    <property type="entry name" value="COX6B-like"/>
</dbReference>
<keyword evidence="6" id="KW-1185">Reference proteome</keyword>
<dbReference type="WBParaSite" id="DME_0000652801-mRNA-1">
    <property type="protein sequence ID" value="DME_0000652801-mRNA-1"/>
    <property type="gene ID" value="DME_0000652801"/>
</dbReference>
<dbReference type="PANTHER" id="PTHR46690">
    <property type="entry name" value="CYTOCHROME C OXIDASE ASSEMBLY FACTOR 6 HOMOLOG"/>
    <property type="match status" value="1"/>
</dbReference>
<evidence type="ECO:0000313" key="6">
    <source>
        <dbReference type="Proteomes" id="UP000274756"/>
    </source>
</evidence>
<dbReference type="STRING" id="318479.A0A0N4UGB7"/>
<name>A0A0N4UGB7_DRAME</name>
<keyword evidence="2" id="KW-0496">Mitochondrion</keyword>
<comment type="subcellular location">
    <subcellularLocation>
        <location evidence="1">Mitochondrion</location>
    </subcellularLocation>
</comment>
<dbReference type="InterPro" id="IPR036549">
    <property type="entry name" value="CX6/COA6-like_sf"/>
</dbReference>
<dbReference type="OrthoDB" id="16284at2759"/>